<dbReference type="Proteomes" id="UP001634394">
    <property type="component" value="Unassembled WGS sequence"/>
</dbReference>
<name>A0ABD3XDC2_SINWO</name>
<accession>A0ABD3XDC2</accession>
<protein>
    <recommendedName>
        <fullName evidence="9">CNNM transmembrane domain-containing protein</fullName>
    </recommendedName>
</protein>
<dbReference type="InterPro" id="IPR044751">
    <property type="entry name" value="Ion_transp-like_CBS"/>
</dbReference>
<dbReference type="Pfam" id="PF01595">
    <property type="entry name" value="CNNM"/>
    <property type="match status" value="1"/>
</dbReference>
<dbReference type="InterPro" id="IPR002550">
    <property type="entry name" value="CNNM"/>
</dbReference>
<proteinExistence type="inferred from homology"/>
<dbReference type="Gene3D" id="3.10.580.10">
    <property type="entry name" value="CBS-domain"/>
    <property type="match status" value="1"/>
</dbReference>
<dbReference type="CDD" id="cd04590">
    <property type="entry name" value="CBS_pair_CorC_HlyC_assoc"/>
    <property type="match status" value="1"/>
</dbReference>
<dbReference type="EMBL" id="JBJQND010000003">
    <property type="protein sequence ID" value="KAL3884112.1"/>
    <property type="molecule type" value="Genomic_DNA"/>
</dbReference>
<evidence type="ECO:0000256" key="4">
    <source>
        <dbReference type="ARBA" id="ARBA00022737"/>
    </source>
</evidence>
<sequence>MSGLTTGLFSLDITTLKVLKEGGASKDRRYAAKILPLVQKHHALLVTLLLVNAGAVEAMPICLDKISDPVTAILVSITAVLIFGEVIPQAVCTRFGLQVGAFLSPFVYLMMGLLFIIVWPMSKILDCILGKDHATFYCRAELKVLVDLHSDKASQEGHFQQSDQLTMDEVLIIKGALDMRNKKARDSMIPLSVVNMLSIEDKMDVKTMDMLLEHSRSRIPVYEGSRENIIGLILMKTLIRIDPNDATPVRELQQRGLLRDVLHVDETMPLFDLLNVFQTGKGHLAVVERYKTTAVSTQSTEEFIDLSDKKQSLILSEELDEDPVILIAEKEALSHSCDSLVYFKKRIYVKLLIHSLP</sequence>
<keyword evidence="3 7" id="KW-0812">Transmembrane</keyword>
<evidence type="ECO:0000256" key="6">
    <source>
        <dbReference type="ARBA" id="ARBA00023136"/>
    </source>
</evidence>
<evidence type="ECO:0000256" key="5">
    <source>
        <dbReference type="ARBA" id="ARBA00022989"/>
    </source>
</evidence>
<reference evidence="10 11" key="1">
    <citation type="submission" date="2024-11" db="EMBL/GenBank/DDBJ databases">
        <title>Chromosome-level genome assembly of the freshwater bivalve Anodonta woodiana.</title>
        <authorList>
            <person name="Chen X."/>
        </authorList>
    </citation>
    <scope>NUCLEOTIDE SEQUENCE [LARGE SCALE GENOMIC DNA]</scope>
    <source>
        <strain evidence="10">MN2024</strain>
        <tissue evidence="10">Gills</tissue>
    </source>
</reference>
<dbReference type="SUPFAM" id="SSF54631">
    <property type="entry name" value="CBS-domain pair"/>
    <property type="match status" value="1"/>
</dbReference>
<gene>
    <name evidence="10" type="ORF">ACJMK2_030334</name>
</gene>
<evidence type="ECO:0000256" key="8">
    <source>
        <dbReference type="SAM" id="Phobius"/>
    </source>
</evidence>
<feature type="transmembrane region" description="Helical" evidence="8">
    <location>
        <begin position="70"/>
        <end position="91"/>
    </location>
</feature>
<evidence type="ECO:0000256" key="2">
    <source>
        <dbReference type="ARBA" id="ARBA00010484"/>
    </source>
</evidence>
<dbReference type="AlphaFoldDB" id="A0ABD3XDC2"/>
<dbReference type="PANTHER" id="PTHR12064:SF97">
    <property type="entry name" value="METAL TRANSPORTER CNNM-5"/>
    <property type="match status" value="1"/>
</dbReference>
<dbReference type="GO" id="GO:0016020">
    <property type="term" value="C:membrane"/>
    <property type="evidence" value="ECO:0007669"/>
    <property type="project" value="UniProtKB-SubCell"/>
</dbReference>
<feature type="domain" description="CNNM transmembrane" evidence="9">
    <location>
        <begin position="1"/>
        <end position="163"/>
    </location>
</feature>
<dbReference type="InterPro" id="IPR045095">
    <property type="entry name" value="ACDP"/>
</dbReference>
<evidence type="ECO:0000313" key="10">
    <source>
        <dbReference type="EMBL" id="KAL3884112.1"/>
    </source>
</evidence>
<comment type="similarity">
    <text evidence="2">Belongs to the ACDP family.</text>
</comment>
<dbReference type="InterPro" id="IPR046342">
    <property type="entry name" value="CBS_dom_sf"/>
</dbReference>
<evidence type="ECO:0000256" key="3">
    <source>
        <dbReference type="ARBA" id="ARBA00022692"/>
    </source>
</evidence>
<keyword evidence="5 7" id="KW-1133">Transmembrane helix</keyword>
<evidence type="ECO:0000259" key="9">
    <source>
        <dbReference type="PROSITE" id="PS51846"/>
    </source>
</evidence>
<organism evidence="10 11">
    <name type="scientific">Sinanodonta woodiana</name>
    <name type="common">Chinese pond mussel</name>
    <name type="synonym">Anodonta woodiana</name>
    <dbReference type="NCBI Taxonomy" id="1069815"/>
    <lineage>
        <taxon>Eukaryota</taxon>
        <taxon>Metazoa</taxon>
        <taxon>Spiralia</taxon>
        <taxon>Lophotrochozoa</taxon>
        <taxon>Mollusca</taxon>
        <taxon>Bivalvia</taxon>
        <taxon>Autobranchia</taxon>
        <taxon>Heteroconchia</taxon>
        <taxon>Palaeoheterodonta</taxon>
        <taxon>Unionida</taxon>
        <taxon>Unionoidea</taxon>
        <taxon>Unionidae</taxon>
        <taxon>Unioninae</taxon>
        <taxon>Sinanodonta</taxon>
    </lineage>
</organism>
<evidence type="ECO:0000256" key="1">
    <source>
        <dbReference type="ARBA" id="ARBA00004141"/>
    </source>
</evidence>
<evidence type="ECO:0000256" key="7">
    <source>
        <dbReference type="PROSITE-ProRule" id="PRU01193"/>
    </source>
</evidence>
<dbReference type="PROSITE" id="PS51846">
    <property type="entry name" value="CNNM"/>
    <property type="match status" value="1"/>
</dbReference>
<feature type="transmembrane region" description="Helical" evidence="8">
    <location>
        <begin position="97"/>
        <end position="119"/>
    </location>
</feature>
<comment type="caution">
    <text evidence="10">The sequence shown here is derived from an EMBL/GenBank/DDBJ whole genome shotgun (WGS) entry which is preliminary data.</text>
</comment>
<comment type="subcellular location">
    <subcellularLocation>
        <location evidence="1">Membrane</location>
        <topology evidence="1">Multi-pass membrane protein</topology>
    </subcellularLocation>
</comment>
<keyword evidence="11" id="KW-1185">Reference proteome</keyword>
<evidence type="ECO:0000313" key="11">
    <source>
        <dbReference type="Proteomes" id="UP001634394"/>
    </source>
</evidence>
<keyword evidence="4" id="KW-0677">Repeat</keyword>
<dbReference type="PANTHER" id="PTHR12064">
    <property type="entry name" value="METAL TRANSPORTER CNNM"/>
    <property type="match status" value="1"/>
</dbReference>
<keyword evidence="6 7" id="KW-0472">Membrane</keyword>